<evidence type="ECO:0000256" key="6">
    <source>
        <dbReference type="PROSITE-ProRule" id="PRU00076"/>
    </source>
</evidence>
<dbReference type="CDD" id="cd00054">
    <property type="entry name" value="EGF_CA"/>
    <property type="match status" value="2"/>
</dbReference>
<evidence type="ECO:0000256" key="7">
    <source>
        <dbReference type="SAM" id="MobiDB-lite"/>
    </source>
</evidence>
<dbReference type="EMBL" id="FN653078">
    <property type="protein sequence ID" value="CBY11219.1"/>
    <property type="molecule type" value="Genomic_DNA"/>
</dbReference>
<dbReference type="Gene3D" id="2.10.25.10">
    <property type="entry name" value="Laminin"/>
    <property type="match status" value="3"/>
</dbReference>
<dbReference type="Proteomes" id="UP000001307">
    <property type="component" value="Unassembled WGS sequence"/>
</dbReference>
<dbReference type="SUPFAM" id="SSF57184">
    <property type="entry name" value="Growth factor receptor domain"/>
    <property type="match status" value="1"/>
</dbReference>
<dbReference type="InParanoid" id="E4XML2"/>
<evidence type="ECO:0000259" key="9">
    <source>
        <dbReference type="PROSITE" id="PS50026"/>
    </source>
</evidence>
<evidence type="ECO:0000256" key="8">
    <source>
        <dbReference type="SAM" id="Phobius"/>
    </source>
</evidence>
<proteinExistence type="predicted"/>
<dbReference type="SMART" id="SM00179">
    <property type="entry name" value="EGF_CA"/>
    <property type="match status" value="3"/>
</dbReference>
<feature type="domain" description="EGF-like" evidence="9">
    <location>
        <begin position="119"/>
        <end position="157"/>
    </location>
</feature>
<dbReference type="InterPro" id="IPR000742">
    <property type="entry name" value="EGF"/>
</dbReference>
<dbReference type="InterPro" id="IPR001881">
    <property type="entry name" value="EGF-like_Ca-bd_dom"/>
</dbReference>
<dbReference type="FunFam" id="2.10.25.10:FF:000005">
    <property type="entry name" value="Fibrillin 2"/>
    <property type="match status" value="1"/>
</dbReference>
<feature type="region of interest" description="Disordered" evidence="7">
    <location>
        <begin position="1"/>
        <end position="29"/>
    </location>
</feature>
<dbReference type="PROSITE" id="PS00022">
    <property type="entry name" value="EGF_1"/>
    <property type="match status" value="1"/>
</dbReference>
<keyword evidence="8" id="KW-0812">Transmembrane</keyword>
<protein>
    <recommendedName>
        <fullName evidence="9">EGF-like domain-containing protein</fullName>
    </recommendedName>
</protein>
<keyword evidence="4 6" id="KW-1015">Disulfide bond</keyword>
<evidence type="ECO:0000256" key="1">
    <source>
        <dbReference type="ARBA" id="ARBA00022536"/>
    </source>
</evidence>
<dbReference type="PROSITE" id="PS50026">
    <property type="entry name" value="EGF_3"/>
    <property type="match status" value="1"/>
</dbReference>
<dbReference type="InterPro" id="IPR049883">
    <property type="entry name" value="NOTCH1_EGF-like"/>
</dbReference>
<evidence type="ECO:0000256" key="2">
    <source>
        <dbReference type="ARBA" id="ARBA00022729"/>
    </source>
</evidence>
<dbReference type="PANTHER" id="PTHR24042">
    <property type="entry name" value="NEL HOMOLOG"/>
    <property type="match status" value="1"/>
</dbReference>
<keyword evidence="11" id="KW-1185">Reference proteome</keyword>
<evidence type="ECO:0000256" key="3">
    <source>
        <dbReference type="ARBA" id="ARBA00022737"/>
    </source>
</evidence>
<feature type="disulfide bond" evidence="6">
    <location>
        <begin position="147"/>
        <end position="156"/>
    </location>
</feature>
<dbReference type="OrthoDB" id="5825231at2759"/>
<evidence type="ECO:0000256" key="5">
    <source>
        <dbReference type="ARBA" id="ARBA00023180"/>
    </source>
</evidence>
<sequence>MQKKSRYTVSRATDDSRRNLQNRPDPRLGSKRVCAKTRLELKNRAKSVVVEQFMLARSQKMVNQKSTLQRKLPQPSFHAAQKARLRCGLNSDCADTIKGPKCLCHAGYKWSDRSQSCEDVDECAEPISPCKGNSKCHNTKGSFFCECPAGLEGEYCHLDINECRRGNQVCDGKTSTCANSYGSYTCTCKDRFIYFLISFLICLGNLFYNLFAEPGNRTAFEKTQSTRKAATTLTNAKKEATAAGAAQSVSTFLAHTRASAQARFFTF</sequence>
<dbReference type="InterPro" id="IPR051586">
    <property type="entry name" value="PKC-binding_NELL"/>
</dbReference>
<keyword evidence="5" id="KW-0325">Glycoprotein</keyword>
<organism evidence="10 11">
    <name type="scientific">Oikopleura dioica</name>
    <name type="common">Tunicate</name>
    <dbReference type="NCBI Taxonomy" id="34765"/>
    <lineage>
        <taxon>Eukaryota</taxon>
        <taxon>Metazoa</taxon>
        <taxon>Chordata</taxon>
        <taxon>Tunicata</taxon>
        <taxon>Appendicularia</taxon>
        <taxon>Copelata</taxon>
        <taxon>Oikopleuridae</taxon>
        <taxon>Oikopleura</taxon>
    </lineage>
</organism>
<dbReference type="PANTHER" id="PTHR24042:SF8">
    <property type="match status" value="1"/>
</dbReference>
<keyword evidence="3" id="KW-0677">Repeat</keyword>
<name>E4XML2_OIKDI</name>
<feature type="compositionally biased region" description="Basic and acidic residues" evidence="7">
    <location>
        <begin position="12"/>
        <end position="28"/>
    </location>
</feature>
<evidence type="ECO:0000313" key="11">
    <source>
        <dbReference type="Proteomes" id="UP000001307"/>
    </source>
</evidence>
<feature type="transmembrane region" description="Helical" evidence="8">
    <location>
        <begin position="192"/>
        <end position="212"/>
    </location>
</feature>
<keyword evidence="2" id="KW-0732">Signal</keyword>
<dbReference type="GO" id="GO:0008201">
    <property type="term" value="F:heparin binding"/>
    <property type="evidence" value="ECO:0007669"/>
    <property type="project" value="TreeGrafter"/>
</dbReference>
<reference evidence="10 11" key="1">
    <citation type="journal article" date="2010" name="Science">
        <title>Plasticity of animal genome architecture unmasked by rapid evolution of a pelagic tunicate.</title>
        <authorList>
            <person name="Denoeud F."/>
            <person name="Henriet S."/>
            <person name="Mungpakdee S."/>
            <person name="Aury J.M."/>
            <person name="Da Silva C."/>
            <person name="Brinkmann H."/>
            <person name="Mikhaleva J."/>
            <person name="Olsen L.C."/>
            <person name="Jubin C."/>
            <person name="Canestro C."/>
            <person name="Bouquet J.M."/>
            <person name="Danks G."/>
            <person name="Poulain J."/>
            <person name="Campsteijn C."/>
            <person name="Adamski M."/>
            <person name="Cross I."/>
            <person name="Yadetie F."/>
            <person name="Muffato M."/>
            <person name="Louis A."/>
            <person name="Butcher S."/>
            <person name="Tsagkogeorga G."/>
            <person name="Konrad A."/>
            <person name="Singh S."/>
            <person name="Jensen M.F."/>
            <person name="Cong E.H."/>
            <person name="Eikeseth-Otteraa H."/>
            <person name="Noel B."/>
            <person name="Anthouard V."/>
            <person name="Porcel B.M."/>
            <person name="Kachouri-Lafond R."/>
            <person name="Nishino A."/>
            <person name="Ugolini M."/>
            <person name="Chourrout P."/>
            <person name="Nishida H."/>
            <person name="Aasland R."/>
            <person name="Huzurbazar S."/>
            <person name="Westhof E."/>
            <person name="Delsuc F."/>
            <person name="Lehrach H."/>
            <person name="Reinhardt R."/>
            <person name="Weissenbach J."/>
            <person name="Roy S.W."/>
            <person name="Artiguenave F."/>
            <person name="Postlethwait J.H."/>
            <person name="Manak J.R."/>
            <person name="Thompson E.M."/>
            <person name="Jaillon O."/>
            <person name="Du Pasquier L."/>
            <person name="Boudinot P."/>
            <person name="Liberles D.A."/>
            <person name="Volff J.N."/>
            <person name="Philippe H."/>
            <person name="Lenhard B."/>
            <person name="Roest Crollius H."/>
            <person name="Wincker P."/>
            <person name="Chourrout D."/>
        </authorList>
    </citation>
    <scope>NUCLEOTIDE SEQUENCE [LARGE SCALE GENOMIC DNA]</scope>
</reference>
<dbReference type="GO" id="GO:0005509">
    <property type="term" value="F:calcium ion binding"/>
    <property type="evidence" value="ECO:0007669"/>
    <property type="project" value="InterPro"/>
</dbReference>
<keyword evidence="8" id="KW-0472">Membrane</keyword>
<dbReference type="InterPro" id="IPR009030">
    <property type="entry name" value="Growth_fac_rcpt_cys_sf"/>
</dbReference>
<dbReference type="InterPro" id="IPR000152">
    <property type="entry name" value="EGF-type_Asp/Asn_hydroxyl_site"/>
</dbReference>
<dbReference type="InterPro" id="IPR018097">
    <property type="entry name" value="EGF_Ca-bd_CS"/>
</dbReference>
<dbReference type="GO" id="GO:0005615">
    <property type="term" value="C:extracellular space"/>
    <property type="evidence" value="ECO:0007669"/>
    <property type="project" value="TreeGrafter"/>
</dbReference>
<dbReference type="Pfam" id="PF07645">
    <property type="entry name" value="EGF_CA"/>
    <property type="match status" value="2"/>
</dbReference>
<dbReference type="PROSITE" id="PS00010">
    <property type="entry name" value="ASX_HYDROXYL"/>
    <property type="match status" value="1"/>
</dbReference>
<gene>
    <name evidence="10" type="ORF">GSOID_T00015406001</name>
</gene>
<comment type="caution">
    <text evidence="6">Lacks conserved residue(s) required for the propagation of feature annotation.</text>
</comment>
<evidence type="ECO:0000256" key="4">
    <source>
        <dbReference type="ARBA" id="ARBA00023157"/>
    </source>
</evidence>
<dbReference type="AlphaFoldDB" id="E4XML2"/>
<evidence type="ECO:0000313" key="10">
    <source>
        <dbReference type="EMBL" id="CBY11219.1"/>
    </source>
</evidence>
<accession>E4XML2</accession>
<dbReference type="SMART" id="SM00181">
    <property type="entry name" value="EGF"/>
    <property type="match status" value="3"/>
</dbReference>
<dbReference type="PROSITE" id="PS01187">
    <property type="entry name" value="EGF_CA"/>
    <property type="match status" value="2"/>
</dbReference>
<keyword evidence="8" id="KW-1133">Transmembrane helix</keyword>
<keyword evidence="1 6" id="KW-0245">EGF-like domain</keyword>